<evidence type="ECO:0000313" key="1">
    <source>
        <dbReference type="EMBL" id="GCC45670.1"/>
    </source>
</evidence>
<feature type="non-terminal residue" evidence="1">
    <location>
        <position position="264"/>
    </location>
</feature>
<evidence type="ECO:0000313" key="2">
    <source>
        <dbReference type="Proteomes" id="UP000287033"/>
    </source>
</evidence>
<reference evidence="1 2" key="1">
    <citation type="journal article" date="2018" name="Nat. Ecol. Evol.">
        <title>Shark genomes provide insights into elasmobranch evolution and the origin of vertebrates.</title>
        <authorList>
            <person name="Hara Y"/>
            <person name="Yamaguchi K"/>
            <person name="Onimaru K"/>
            <person name="Kadota M"/>
            <person name="Koyanagi M"/>
            <person name="Keeley SD"/>
            <person name="Tatsumi K"/>
            <person name="Tanaka K"/>
            <person name="Motone F"/>
            <person name="Kageyama Y"/>
            <person name="Nozu R"/>
            <person name="Adachi N"/>
            <person name="Nishimura O"/>
            <person name="Nakagawa R"/>
            <person name="Tanegashima C"/>
            <person name="Kiyatake I"/>
            <person name="Matsumoto R"/>
            <person name="Murakumo K"/>
            <person name="Nishida K"/>
            <person name="Terakita A"/>
            <person name="Kuratani S"/>
            <person name="Sato K"/>
            <person name="Hyodo S Kuraku.S."/>
        </authorList>
    </citation>
    <scope>NUCLEOTIDE SEQUENCE [LARGE SCALE GENOMIC DNA]</scope>
</reference>
<sequence>MRHAELAAPGILRVIDVDTDDLVGADHLGALDHVEADAAETEHDDVGARRHLGGVDHRANAGGDAAADVAALVERRVLANLGHRDLGQYGEVREGRAAHVVEDRLALVAEARGAVGHHALALGGADRGAEIGLLAQAAFALAAFRRVERDHVIARLDRRHTGADFADDAGTFMPEDRGEDAFAVEAVERIGIGVTDARRLDLDQDLAGLRAFQVELDDLKRLLGFECDCGAGLHLGLHKTSNRFVIRAGHAHFLSLWPMQASSA</sequence>
<dbReference type="OrthoDB" id="10643376at2759"/>
<dbReference type="EMBL" id="BEZZ01161851">
    <property type="protein sequence ID" value="GCC45670.1"/>
    <property type="molecule type" value="Genomic_DNA"/>
</dbReference>
<organism evidence="1 2">
    <name type="scientific">Chiloscyllium punctatum</name>
    <name type="common">Brownbanded bambooshark</name>
    <name type="synonym">Hemiscyllium punctatum</name>
    <dbReference type="NCBI Taxonomy" id="137246"/>
    <lineage>
        <taxon>Eukaryota</taxon>
        <taxon>Metazoa</taxon>
        <taxon>Chordata</taxon>
        <taxon>Craniata</taxon>
        <taxon>Vertebrata</taxon>
        <taxon>Chondrichthyes</taxon>
        <taxon>Elasmobranchii</taxon>
        <taxon>Galeomorphii</taxon>
        <taxon>Galeoidea</taxon>
        <taxon>Orectolobiformes</taxon>
        <taxon>Hemiscylliidae</taxon>
        <taxon>Chiloscyllium</taxon>
    </lineage>
</organism>
<gene>
    <name evidence="1" type="ORF">chiPu_0029631</name>
</gene>
<accession>A0A401TSM7</accession>
<dbReference type="AntiFam" id="ANF00088">
    <property type="entry name" value="Shadow ORF (opposite Fdh)"/>
</dbReference>
<proteinExistence type="predicted"/>
<keyword evidence="2" id="KW-1185">Reference proteome</keyword>
<comment type="caution">
    <text evidence="1">The sequence shown here is derived from an EMBL/GenBank/DDBJ whole genome shotgun (WGS) entry which is preliminary data.</text>
</comment>
<protein>
    <submittedName>
        <fullName evidence="1">Uncharacterized protein</fullName>
    </submittedName>
</protein>
<name>A0A401TSM7_CHIPU</name>
<dbReference type="Proteomes" id="UP000287033">
    <property type="component" value="Unassembled WGS sequence"/>
</dbReference>
<dbReference type="AlphaFoldDB" id="A0A401TSM7"/>